<feature type="transmembrane region" description="Helical" evidence="7">
    <location>
        <begin position="280"/>
        <end position="298"/>
    </location>
</feature>
<proteinExistence type="inferred from homology"/>
<sequence>MISQFQSFHSWNPPRIPIQRRSAPLNRNFLPSRYCWIKFRVPCAHSSERHYAGRRREVVMQIFLLGEKASNSERTWDAIDGLTTSDVLDVKSSNKNSRCSPCENSDQMTLNKGKNSQITGFSCISRSGYETVPFIGSISSYLLFRLTWLNPMHVLIKTVQKFFPYLLTAFEPTKLHFACISNSVNKPVPLQLDVSFPSFRDAKWSFARMLYLFNIQIERNMSTFLIALLVACFSFVIIGGLLFYKFRRSSQSLEDCFWEAWACLCSSSTHLKQKTRVERVLGFVLAIWGILFYTRLLSTMTEQFRNNMQKIREGAQMQVIETDHIIICGVNSHLPFILKQLNRYHEFAVRLGTATARRQRILLLSDLPRKQMEKIADSVTKDLNHIDLLTKSCSLSLTKSFERAAADKARSIIILPAKGTRYEVDTDAFLSVLAIQPLPKVASVPTIVEVSNSSTCELLKSISDLNVEPVENVASKLFVQCSRQKGLIKIYRHLLNYRKNVFNLHGFPNLAGLKYKHVRRGFQEVVVCGLYRNGKIFFHPNDDEVLMETDKVQYLQKIGTIMLLFIAPVYGKRKPQISFSDILEEENHTSQNTEVPENNVLSTHQSFEMKRARTENTVRRPSKSGSKTSDWNLGPKECILMLGWRPNVNEMIQEYDNYLGPGSRLEVLSDAPLSERGQATNFAGLKQLNNVQVSHRIGNPLNYDILKEAILNIQNSLKEEIPLSIVVISDREWLSGDPSRADKHSAYALLLAESICNKHGVKVENLVAEIVDTKLGKQIARIKPSLTYIGAEEVMSLVTAQVAENGELNEVWKDILNAEGDEIYVKDISLYMKKGETPSFSELSERANLRREVAIGYVKSNKKVLNPNPKSEPLSLDMTDSLIVISELEGDPILESIPA</sequence>
<evidence type="ECO:0000259" key="8">
    <source>
        <dbReference type="PROSITE" id="PS51201"/>
    </source>
</evidence>
<gene>
    <name evidence="9" type="ORF">CKAN_00962300</name>
</gene>
<dbReference type="Gene3D" id="3.40.50.720">
    <property type="entry name" value="NAD(P)-binding Rossmann-like Domain"/>
    <property type="match status" value="1"/>
</dbReference>
<dbReference type="EMBL" id="QPKB01000003">
    <property type="protein sequence ID" value="RWR80961.1"/>
    <property type="molecule type" value="Genomic_DNA"/>
</dbReference>
<feature type="region of interest" description="Disordered" evidence="6">
    <location>
        <begin position="609"/>
        <end position="630"/>
    </location>
</feature>
<evidence type="ECO:0000313" key="10">
    <source>
        <dbReference type="Proteomes" id="UP000283530"/>
    </source>
</evidence>
<dbReference type="Proteomes" id="UP000283530">
    <property type="component" value="Unassembled WGS sequence"/>
</dbReference>
<dbReference type="GO" id="GO:0016020">
    <property type="term" value="C:membrane"/>
    <property type="evidence" value="ECO:0007669"/>
    <property type="project" value="UniProtKB-SubCell"/>
</dbReference>
<keyword evidence="5 7" id="KW-0472">Membrane</keyword>
<feature type="domain" description="RCK N-terminal" evidence="8">
    <location>
        <begin position="322"/>
        <end position="469"/>
    </location>
</feature>
<accession>A0A3S3MCD7</accession>
<keyword evidence="10" id="KW-1185">Reference proteome</keyword>
<evidence type="ECO:0000256" key="4">
    <source>
        <dbReference type="ARBA" id="ARBA00022989"/>
    </source>
</evidence>
<comment type="subcellular location">
    <subcellularLocation>
        <location evidence="1">Membrane</location>
        <topology evidence="1">Multi-pass membrane protein</topology>
    </subcellularLocation>
</comment>
<dbReference type="GO" id="GO:0006813">
    <property type="term" value="P:potassium ion transport"/>
    <property type="evidence" value="ECO:0007669"/>
    <property type="project" value="InterPro"/>
</dbReference>
<keyword evidence="3 7" id="KW-0812">Transmembrane</keyword>
<evidence type="ECO:0000256" key="7">
    <source>
        <dbReference type="SAM" id="Phobius"/>
    </source>
</evidence>
<dbReference type="InterPro" id="IPR010420">
    <property type="entry name" value="CASTOR/POLLUX/SYM8_dom"/>
</dbReference>
<dbReference type="AlphaFoldDB" id="A0A3S3MCD7"/>
<comment type="similarity">
    <text evidence="2">Belongs to the castor/pollux (TC 1.A.1.23) family.</text>
</comment>
<evidence type="ECO:0000256" key="2">
    <source>
        <dbReference type="ARBA" id="ARBA00008577"/>
    </source>
</evidence>
<name>A0A3S3MCD7_9MAGN</name>
<protein>
    <submittedName>
        <fullName evidence="9">CASTOR/POLLUX/SYM8 ion channel</fullName>
    </submittedName>
</protein>
<feature type="compositionally biased region" description="Basic and acidic residues" evidence="6">
    <location>
        <begin position="609"/>
        <end position="618"/>
    </location>
</feature>
<evidence type="ECO:0000256" key="1">
    <source>
        <dbReference type="ARBA" id="ARBA00004141"/>
    </source>
</evidence>
<evidence type="ECO:0000256" key="6">
    <source>
        <dbReference type="SAM" id="MobiDB-lite"/>
    </source>
</evidence>
<dbReference type="InterPro" id="IPR003148">
    <property type="entry name" value="RCK_N"/>
</dbReference>
<dbReference type="STRING" id="337451.A0A3S3MCD7"/>
<comment type="caution">
    <text evidence="9">The sequence shown here is derived from an EMBL/GenBank/DDBJ whole genome shotgun (WGS) entry which is preliminary data.</text>
</comment>
<dbReference type="SUPFAM" id="SSF81324">
    <property type="entry name" value="Voltage-gated potassium channels"/>
    <property type="match status" value="1"/>
</dbReference>
<evidence type="ECO:0000313" key="9">
    <source>
        <dbReference type="EMBL" id="RWR80961.1"/>
    </source>
</evidence>
<dbReference type="OrthoDB" id="1923901at2759"/>
<keyword evidence="4 7" id="KW-1133">Transmembrane helix</keyword>
<dbReference type="PANTHER" id="PTHR31563">
    <property type="entry name" value="ION CHANNEL POLLUX-RELATED"/>
    <property type="match status" value="1"/>
</dbReference>
<reference evidence="9 10" key="1">
    <citation type="journal article" date="2019" name="Nat. Plants">
        <title>Stout camphor tree genome fills gaps in understanding of flowering plant genome evolution.</title>
        <authorList>
            <person name="Chaw S.M."/>
            <person name="Liu Y.C."/>
            <person name="Wu Y.W."/>
            <person name="Wang H.Y."/>
            <person name="Lin C.I."/>
            <person name="Wu C.S."/>
            <person name="Ke H.M."/>
            <person name="Chang L.Y."/>
            <person name="Hsu C.Y."/>
            <person name="Yang H.T."/>
            <person name="Sudianto E."/>
            <person name="Hsu M.H."/>
            <person name="Wu K.P."/>
            <person name="Wang L.N."/>
            <person name="Leebens-Mack J.H."/>
            <person name="Tsai I.J."/>
        </authorList>
    </citation>
    <scope>NUCLEOTIDE SEQUENCE [LARGE SCALE GENOMIC DNA]</scope>
    <source>
        <strain evidence="10">cv. Chaw 1501</strain>
        <tissue evidence="9">Young leaves</tissue>
    </source>
</reference>
<organism evidence="9 10">
    <name type="scientific">Cinnamomum micranthum f. kanehirae</name>
    <dbReference type="NCBI Taxonomy" id="337451"/>
    <lineage>
        <taxon>Eukaryota</taxon>
        <taxon>Viridiplantae</taxon>
        <taxon>Streptophyta</taxon>
        <taxon>Embryophyta</taxon>
        <taxon>Tracheophyta</taxon>
        <taxon>Spermatophyta</taxon>
        <taxon>Magnoliopsida</taxon>
        <taxon>Magnoliidae</taxon>
        <taxon>Laurales</taxon>
        <taxon>Lauraceae</taxon>
        <taxon>Cinnamomum</taxon>
    </lineage>
</organism>
<dbReference type="PANTHER" id="PTHR31563:SF13">
    <property type="entry name" value="ION CHANNEL POLLUX-LIKE 1-RELATED"/>
    <property type="match status" value="1"/>
</dbReference>
<dbReference type="InterPro" id="IPR044849">
    <property type="entry name" value="CASTOR/POLLUX/SYM8-like"/>
</dbReference>
<dbReference type="Pfam" id="PF06241">
    <property type="entry name" value="Castor_Poll_mid"/>
    <property type="match status" value="1"/>
</dbReference>
<dbReference type="PROSITE" id="PS51201">
    <property type="entry name" value="RCK_N"/>
    <property type="match status" value="1"/>
</dbReference>
<evidence type="ECO:0000256" key="5">
    <source>
        <dbReference type="ARBA" id="ARBA00023136"/>
    </source>
</evidence>
<evidence type="ECO:0000256" key="3">
    <source>
        <dbReference type="ARBA" id="ARBA00022692"/>
    </source>
</evidence>
<feature type="transmembrane region" description="Helical" evidence="7">
    <location>
        <begin position="224"/>
        <end position="244"/>
    </location>
</feature>